<dbReference type="InterPro" id="IPR040919">
    <property type="entry name" value="Asparaginase_C"/>
</dbReference>
<dbReference type="PROSITE" id="PS51732">
    <property type="entry name" value="ASN_GLN_ASE_3"/>
    <property type="match status" value="1"/>
</dbReference>
<dbReference type="CDD" id="cd08964">
    <property type="entry name" value="L-asparaginase_II"/>
    <property type="match status" value="1"/>
</dbReference>
<dbReference type="InterPro" id="IPR027473">
    <property type="entry name" value="L-asparaginase_C"/>
</dbReference>
<feature type="active site" evidence="4">
    <location>
        <position position="12"/>
    </location>
</feature>
<comment type="similarity">
    <text evidence="1">Belongs to the asparaginase 1 family.</text>
</comment>
<dbReference type="InterPro" id="IPR036152">
    <property type="entry name" value="Asp/glu_Ase-like_sf"/>
</dbReference>
<evidence type="ECO:0000256" key="1">
    <source>
        <dbReference type="ARBA" id="ARBA00010518"/>
    </source>
</evidence>
<comment type="caution">
    <text evidence="7">The sequence shown here is derived from an EMBL/GenBank/DDBJ whole genome shotgun (WGS) entry which is preliminary data.</text>
</comment>
<dbReference type="InterPro" id="IPR020827">
    <property type="entry name" value="Asparaginase/glutaminase_AS1"/>
</dbReference>
<dbReference type="InterPro" id="IPR037152">
    <property type="entry name" value="L-asparaginase_N_sf"/>
</dbReference>
<dbReference type="RefSeq" id="WP_380137887.1">
    <property type="nucleotide sequence ID" value="NZ_JBHLUI010000008.1"/>
</dbReference>
<proteinExistence type="inferred from homology"/>
<dbReference type="PIRSF" id="PIRSF001220">
    <property type="entry name" value="L-ASNase_gatD"/>
    <property type="match status" value="1"/>
</dbReference>
<dbReference type="SFLD" id="SFLDS00057">
    <property type="entry name" value="Glutaminase/Asparaginase"/>
    <property type="match status" value="1"/>
</dbReference>
<dbReference type="EC" id="3.5.1.1" evidence="2"/>
<dbReference type="Proteomes" id="UP001589748">
    <property type="component" value="Unassembled WGS sequence"/>
</dbReference>
<keyword evidence="3" id="KW-0378">Hydrolase</keyword>
<gene>
    <name evidence="7" type="ORF">ACFFVI_12410</name>
</gene>
<organism evidence="7 8">
    <name type="scientific">Kineococcus gynurae</name>
    <dbReference type="NCBI Taxonomy" id="452979"/>
    <lineage>
        <taxon>Bacteria</taxon>
        <taxon>Bacillati</taxon>
        <taxon>Actinomycetota</taxon>
        <taxon>Actinomycetes</taxon>
        <taxon>Kineosporiales</taxon>
        <taxon>Kineosporiaceae</taxon>
        <taxon>Kineococcus</taxon>
    </lineage>
</organism>
<dbReference type="InterPro" id="IPR004550">
    <property type="entry name" value="AsnASE_II"/>
</dbReference>
<protein>
    <recommendedName>
        <fullName evidence="2">asparaginase</fullName>
        <ecNumber evidence="2">3.5.1.1</ecNumber>
    </recommendedName>
</protein>
<dbReference type="InterPro" id="IPR006034">
    <property type="entry name" value="Asparaginase/glutaminase-like"/>
</dbReference>
<evidence type="ECO:0000313" key="8">
    <source>
        <dbReference type="Proteomes" id="UP001589748"/>
    </source>
</evidence>
<reference evidence="7 8" key="1">
    <citation type="submission" date="2024-09" db="EMBL/GenBank/DDBJ databases">
        <authorList>
            <person name="Sun Q."/>
            <person name="Mori K."/>
        </authorList>
    </citation>
    <scope>NUCLEOTIDE SEQUENCE [LARGE SCALE GENOMIC DNA]</scope>
    <source>
        <strain evidence="7 8">TISTR 1856</strain>
    </source>
</reference>
<evidence type="ECO:0000313" key="7">
    <source>
        <dbReference type="EMBL" id="MFB9377771.1"/>
    </source>
</evidence>
<sequence length="337" mass="33583">MRRAVVVTTGGTIASQRSAAGGHRASLSGADLLARVEVPDGVTVEVLDAGLWNGFALQPTDMGQIAASVRAALADEDVDGVVLTHGTDTTEETAFLLDLVHDDPRPVVVTGAQRPADDPRSDGPANLRDALLVATAPAARGAGVVVCFDGSVRTARGVQKVDTLATQAFGSPSGGLLGRVSRDGVHLHSLPQRPPALDLTALDLGAVRVDVVALYPGADAVALRAHVAAGADGVVLQGMGAGNAPPALLGPVTDLVAAGVPVVLSTRVPTGPVVGIYGGGGGADLLAAGALPSGLLRPGQARVLLLALLAARTPSAELPAAFAARAVATLPVRALAE</sequence>
<feature type="domain" description="L-asparaginase N-terminal" evidence="5">
    <location>
        <begin position="5"/>
        <end position="189"/>
    </location>
</feature>
<evidence type="ECO:0000256" key="4">
    <source>
        <dbReference type="PROSITE-ProRule" id="PRU10099"/>
    </source>
</evidence>
<dbReference type="InterPro" id="IPR027474">
    <property type="entry name" value="L-asparaginase_N"/>
</dbReference>
<dbReference type="PRINTS" id="PR00139">
    <property type="entry name" value="ASNGLNASE"/>
</dbReference>
<dbReference type="PANTHER" id="PTHR11707">
    <property type="entry name" value="L-ASPARAGINASE"/>
    <property type="match status" value="1"/>
</dbReference>
<dbReference type="EMBL" id="JBHMDM010000007">
    <property type="protein sequence ID" value="MFB9377771.1"/>
    <property type="molecule type" value="Genomic_DNA"/>
</dbReference>
<dbReference type="Gene3D" id="3.40.50.1170">
    <property type="entry name" value="L-asparaginase, N-terminal domain"/>
    <property type="match status" value="1"/>
</dbReference>
<feature type="domain" description="Asparaginase/glutaminase C-terminal" evidence="6">
    <location>
        <begin position="208"/>
        <end position="322"/>
    </location>
</feature>
<dbReference type="SUPFAM" id="SSF53774">
    <property type="entry name" value="Glutaminase/Asparaginase"/>
    <property type="match status" value="1"/>
</dbReference>
<evidence type="ECO:0000259" key="5">
    <source>
        <dbReference type="Pfam" id="PF00710"/>
    </source>
</evidence>
<accession>A0ABV5LUR8</accession>
<dbReference type="PROSITE" id="PS00144">
    <property type="entry name" value="ASN_GLN_ASE_1"/>
    <property type="match status" value="1"/>
</dbReference>
<dbReference type="Pfam" id="PF17763">
    <property type="entry name" value="Asparaginase_C"/>
    <property type="match status" value="1"/>
</dbReference>
<dbReference type="Pfam" id="PF00710">
    <property type="entry name" value="Asparaginase"/>
    <property type="match status" value="1"/>
</dbReference>
<dbReference type="SMART" id="SM00870">
    <property type="entry name" value="Asparaginase"/>
    <property type="match status" value="1"/>
</dbReference>
<evidence type="ECO:0000256" key="2">
    <source>
        <dbReference type="ARBA" id="ARBA00012920"/>
    </source>
</evidence>
<evidence type="ECO:0000256" key="3">
    <source>
        <dbReference type="ARBA" id="ARBA00022801"/>
    </source>
</evidence>
<dbReference type="PIRSF" id="PIRSF500176">
    <property type="entry name" value="L_ASNase"/>
    <property type="match status" value="1"/>
</dbReference>
<name>A0ABV5LUR8_9ACTN</name>
<dbReference type="Gene3D" id="3.40.50.40">
    <property type="match status" value="1"/>
</dbReference>
<evidence type="ECO:0000259" key="6">
    <source>
        <dbReference type="Pfam" id="PF17763"/>
    </source>
</evidence>
<keyword evidence="8" id="KW-1185">Reference proteome</keyword>
<dbReference type="PANTHER" id="PTHR11707:SF28">
    <property type="entry name" value="60 KDA LYSOPHOSPHOLIPASE"/>
    <property type="match status" value="1"/>
</dbReference>